<evidence type="ECO:0000313" key="3">
    <source>
        <dbReference type="EMBL" id="MFC7124444.1"/>
    </source>
</evidence>
<dbReference type="AlphaFoldDB" id="A0ABD5X4D5"/>
<name>A0ABD5X4D5_9EURY</name>
<keyword evidence="2" id="KW-1133">Transmembrane helix</keyword>
<sequence length="165" mass="18542">MLSRHWIYFTGFVITSVLFVGAGLLGVVDALSVLAGGVPASEELIVLTLLGEVIEWVIVLLVLAAVAALFLTATIVSVLRNTSMHRSDRLVSIVERLEHEYPILQEFDASERVEPTTEDRKAELREQYFEGEISDEEFERELGQLLDEDTESSQSRERTGIEFEK</sequence>
<feature type="region of interest" description="Disordered" evidence="1">
    <location>
        <begin position="144"/>
        <end position="165"/>
    </location>
</feature>
<protein>
    <submittedName>
        <fullName evidence="3">SHOCT domain-containing protein</fullName>
    </submittedName>
</protein>
<dbReference type="RefSeq" id="WP_267637840.1">
    <property type="nucleotide sequence ID" value="NZ_JAODIY010000010.1"/>
</dbReference>
<feature type="transmembrane region" description="Helical" evidence="2">
    <location>
        <begin position="7"/>
        <end position="36"/>
    </location>
</feature>
<feature type="transmembrane region" description="Helical" evidence="2">
    <location>
        <begin position="56"/>
        <end position="79"/>
    </location>
</feature>
<gene>
    <name evidence="3" type="ORF">ACFQJ7_00085</name>
</gene>
<proteinExistence type="predicted"/>
<comment type="caution">
    <text evidence="3">The sequence shown here is derived from an EMBL/GenBank/DDBJ whole genome shotgun (WGS) entry which is preliminary data.</text>
</comment>
<keyword evidence="2" id="KW-0472">Membrane</keyword>
<reference evidence="3 4" key="1">
    <citation type="journal article" date="2014" name="Int. J. Syst. Evol. Microbiol.">
        <title>Complete genome sequence of Corynebacterium casei LMG S-19264T (=DSM 44701T), isolated from a smear-ripened cheese.</title>
        <authorList>
            <consortium name="US DOE Joint Genome Institute (JGI-PGF)"/>
            <person name="Walter F."/>
            <person name="Albersmeier A."/>
            <person name="Kalinowski J."/>
            <person name="Ruckert C."/>
        </authorList>
    </citation>
    <scope>NUCLEOTIDE SEQUENCE [LARGE SCALE GENOMIC DNA]</scope>
    <source>
        <strain evidence="3 4">CGMCC 4.7215</strain>
    </source>
</reference>
<dbReference type="EMBL" id="JBHSZQ010000001">
    <property type="protein sequence ID" value="MFC7124444.1"/>
    <property type="molecule type" value="Genomic_DNA"/>
</dbReference>
<evidence type="ECO:0000256" key="2">
    <source>
        <dbReference type="SAM" id="Phobius"/>
    </source>
</evidence>
<keyword evidence="2" id="KW-0812">Transmembrane</keyword>
<evidence type="ECO:0000313" key="4">
    <source>
        <dbReference type="Proteomes" id="UP001596414"/>
    </source>
</evidence>
<organism evidence="3 4">
    <name type="scientific">Halovenus rubra</name>
    <dbReference type="NCBI Taxonomy" id="869890"/>
    <lineage>
        <taxon>Archaea</taxon>
        <taxon>Methanobacteriati</taxon>
        <taxon>Methanobacteriota</taxon>
        <taxon>Stenosarchaea group</taxon>
        <taxon>Halobacteria</taxon>
        <taxon>Halobacteriales</taxon>
        <taxon>Haloarculaceae</taxon>
        <taxon>Halovenus</taxon>
    </lineage>
</organism>
<evidence type="ECO:0000256" key="1">
    <source>
        <dbReference type="SAM" id="MobiDB-lite"/>
    </source>
</evidence>
<dbReference type="Proteomes" id="UP001596414">
    <property type="component" value="Unassembled WGS sequence"/>
</dbReference>
<accession>A0ABD5X4D5</accession>
<feature type="compositionally biased region" description="Basic and acidic residues" evidence="1">
    <location>
        <begin position="154"/>
        <end position="165"/>
    </location>
</feature>